<keyword evidence="4" id="KW-1185">Reference proteome</keyword>
<name>A0A200QGQ8_MACCD</name>
<comment type="caution">
    <text evidence="3">The sequence shown here is derived from an EMBL/GenBank/DDBJ whole genome shotgun (WGS) entry which is preliminary data.</text>
</comment>
<feature type="transmembrane region" description="Helical" evidence="2">
    <location>
        <begin position="238"/>
        <end position="259"/>
    </location>
</feature>
<dbReference type="OrthoDB" id="1939291at2759"/>
<gene>
    <name evidence="3" type="ORF">BVC80_9101g102</name>
</gene>
<evidence type="ECO:0000256" key="1">
    <source>
        <dbReference type="SAM" id="MobiDB-lite"/>
    </source>
</evidence>
<feature type="region of interest" description="Disordered" evidence="1">
    <location>
        <begin position="126"/>
        <end position="148"/>
    </location>
</feature>
<accession>A0A200QGQ8</accession>
<evidence type="ECO:0000256" key="2">
    <source>
        <dbReference type="SAM" id="Phobius"/>
    </source>
</evidence>
<dbReference type="AlphaFoldDB" id="A0A200QGQ8"/>
<reference evidence="3 4" key="1">
    <citation type="journal article" date="2017" name="Mol. Plant">
        <title>The Genome of Medicinal Plant Macleaya cordata Provides New Insights into Benzylisoquinoline Alkaloids Metabolism.</title>
        <authorList>
            <person name="Liu X."/>
            <person name="Liu Y."/>
            <person name="Huang P."/>
            <person name="Ma Y."/>
            <person name="Qing Z."/>
            <person name="Tang Q."/>
            <person name="Cao H."/>
            <person name="Cheng P."/>
            <person name="Zheng Y."/>
            <person name="Yuan Z."/>
            <person name="Zhou Y."/>
            <person name="Liu J."/>
            <person name="Tang Z."/>
            <person name="Zhuo Y."/>
            <person name="Zhang Y."/>
            <person name="Yu L."/>
            <person name="Huang J."/>
            <person name="Yang P."/>
            <person name="Peng Q."/>
            <person name="Zhang J."/>
            <person name="Jiang W."/>
            <person name="Zhang Z."/>
            <person name="Lin K."/>
            <person name="Ro D.K."/>
            <person name="Chen X."/>
            <person name="Xiong X."/>
            <person name="Shang Y."/>
            <person name="Huang S."/>
            <person name="Zeng J."/>
        </authorList>
    </citation>
    <scope>NUCLEOTIDE SEQUENCE [LARGE SCALE GENOMIC DNA]</scope>
    <source>
        <strain evidence="4">cv. BLH2017</strain>
        <tissue evidence="3">Root</tissue>
    </source>
</reference>
<proteinExistence type="predicted"/>
<keyword evidence="2" id="KW-0812">Transmembrane</keyword>
<dbReference type="Proteomes" id="UP000195402">
    <property type="component" value="Unassembled WGS sequence"/>
</dbReference>
<evidence type="ECO:0000313" key="4">
    <source>
        <dbReference type="Proteomes" id="UP000195402"/>
    </source>
</evidence>
<sequence length="357" mass="40491">MQRTQHDDNSVDELHQQFNNLEQDWDSYKRSKSRYRLNRCDSDDEKSTTVEILHQLSDYSSPRRLMITSLQQRKQSQFLEDEEEDEEEWKVRTNDLAVLEILRERRAAIESGKLKGKRLLEALESAASSREKMNGNNNNNKEEDNQNIYSGCSNSSSVLIQGSEVRSLCSSSYSSSYSDDDINGFDGGYCYSSCSSVEKMGTDKVAVSGDDYQVAEEKRDHVDGVGVGVDGWSDGEKWMVVMGWVSIFLLAFALGIITWKGFNDGYGDESGMRINVRSKNGIAWGAIPSSLKTPYDGELPIEITVLIKNLPFVHPLTKFRFSFQNCLCIEIFLRGFQDSRKRRGRVLKSSLAIEVLI</sequence>
<organism evidence="3 4">
    <name type="scientific">Macleaya cordata</name>
    <name type="common">Five-seeded plume-poppy</name>
    <name type="synonym">Bocconia cordata</name>
    <dbReference type="NCBI Taxonomy" id="56857"/>
    <lineage>
        <taxon>Eukaryota</taxon>
        <taxon>Viridiplantae</taxon>
        <taxon>Streptophyta</taxon>
        <taxon>Embryophyta</taxon>
        <taxon>Tracheophyta</taxon>
        <taxon>Spermatophyta</taxon>
        <taxon>Magnoliopsida</taxon>
        <taxon>Ranunculales</taxon>
        <taxon>Papaveraceae</taxon>
        <taxon>Papaveroideae</taxon>
        <taxon>Macleaya</taxon>
    </lineage>
</organism>
<keyword evidence="2" id="KW-0472">Membrane</keyword>
<keyword evidence="2" id="KW-1133">Transmembrane helix</keyword>
<dbReference type="EMBL" id="MVGT01002051">
    <property type="protein sequence ID" value="OVA09577.1"/>
    <property type="molecule type" value="Genomic_DNA"/>
</dbReference>
<protein>
    <submittedName>
        <fullName evidence="3">Uncharacterized protein</fullName>
    </submittedName>
</protein>
<evidence type="ECO:0000313" key="3">
    <source>
        <dbReference type="EMBL" id="OVA09577.1"/>
    </source>
</evidence>
<dbReference type="InParanoid" id="A0A200QGQ8"/>